<dbReference type="Pfam" id="PF00287">
    <property type="entry name" value="Na_K-ATPase"/>
    <property type="match status" value="1"/>
</dbReference>
<comment type="similarity">
    <text evidence="2">Belongs to the X(+)/potassium ATPases subunit beta family.</text>
</comment>
<dbReference type="InterPro" id="IPR000402">
    <property type="entry name" value="Na/K_ATPase_sub_beta"/>
</dbReference>
<keyword evidence="4" id="KW-0735">Signal-anchor</keyword>
<dbReference type="GO" id="GO:0030007">
    <property type="term" value="P:intracellular potassium ion homeostasis"/>
    <property type="evidence" value="ECO:0007669"/>
    <property type="project" value="TreeGrafter"/>
</dbReference>
<gene>
    <name evidence="8" type="ORF">CHIRRI_LOCUS80</name>
</gene>
<accession>A0A9N9RFU9</accession>
<evidence type="ECO:0000256" key="7">
    <source>
        <dbReference type="SAM" id="Phobius"/>
    </source>
</evidence>
<comment type="subcellular location">
    <subcellularLocation>
        <location evidence="1">Membrane</location>
        <topology evidence="1">Single-pass type II membrane protein</topology>
    </subcellularLocation>
</comment>
<dbReference type="GO" id="GO:1990573">
    <property type="term" value="P:potassium ion import across plasma membrane"/>
    <property type="evidence" value="ECO:0007669"/>
    <property type="project" value="TreeGrafter"/>
</dbReference>
<evidence type="ECO:0000313" key="9">
    <source>
        <dbReference type="Proteomes" id="UP001153620"/>
    </source>
</evidence>
<evidence type="ECO:0000256" key="4">
    <source>
        <dbReference type="ARBA" id="ARBA00022968"/>
    </source>
</evidence>
<protein>
    <recommendedName>
        <fullName evidence="10">Sodium/potassium-transporting ATPase subunit beta-2</fullName>
    </recommendedName>
</protein>
<evidence type="ECO:0000256" key="6">
    <source>
        <dbReference type="ARBA" id="ARBA00023136"/>
    </source>
</evidence>
<sequence length="252" mass="29066">MPLIDTQNKILASKPGRIILGILVIAIVALGCVAVFQTSYDVHSKLELIPDTNDRLISYTTKSNEEFEKYTVKMNQFINSYNIHSENRNIYNCDDDHLPPRDNVCDVNIRNLGPCTKENYYSYHKSSPCVFLKIKKTPLWEPKYVNASDPPEKMPEYLKNYIASESIQKKKAVWVSCEGENDADKENIGPMSYFPSFGVPHYYFPYTNQQGYLEPFVAVHFERPTRGVVIFIKCQIWTQDSNDFASFALYLQ</sequence>
<keyword evidence="3 7" id="KW-0812">Transmembrane</keyword>
<evidence type="ECO:0000256" key="2">
    <source>
        <dbReference type="ARBA" id="ARBA00005876"/>
    </source>
</evidence>
<organism evidence="8 9">
    <name type="scientific">Chironomus riparius</name>
    <dbReference type="NCBI Taxonomy" id="315576"/>
    <lineage>
        <taxon>Eukaryota</taxon>
        <taxon>Metazoa</taxon>
        <taxon>Ecdysozoa</taxon>
        <taxon>Arthropoda</taxon>
        <taxon>Hexapoda</taxon>
        <taxon>Insecta</taxon>
        <taxon>Pterygota</taxon>
        <taxon>Neoptera</taxon>
        <taxon>Endopterygota</taxon>
        <taxon>Diptera</taxon>
        <taxon>Nematocera</taxon>
        <taxon>Chironomoidea</taxon>
        <taxon>Chironomidae</taxon>
        <taxon>Chironominae</taxon>
        <taxon>Chironomus</taxon>
    </lineage>
</organism>
<dbReference type="GO" id="GO:0006883">
    <property type="term" value="P:intracellular sodium ion homeostasis"/>
    <property type="evidence" value="ECO:0007669"/>
    <property type="project" value="TreeGrafter"/>
</dbReference>
<name>A0A9N9RFU9_9DIPT</name>
<evidence type="ECO:0000256" key="5">
    <source>
        <dbReference type="ARBA" id="ARBA00022989"/>
    </source>
</evidence>
<dbReference type="EMBL" id="OU895877">
    <property type="protein sequence ID" value="CAG9797079.1"/>
    <property type="molecule type" value="Genomic_DNA"/>
</dbReference>
<evidence type="ECO:0008006" key="10">
    <source>
        <dbReference type="Google" id="ProtNLM"/>
    </source>
</evidence>
<reference evidence="8" key="1">
    <citation type="submission" date="2022-01" db="EMBL/GenBank/DDBJ databases">
        <authorList>
            <person name="King R."/>
        </authorList>
    </citation>
    <scope>NUCLEOTIDE SEQUENCE</scope>
</reference>
<dbReference type="GO" id="GO:0001671">
    <property type="term" value="F:ATPase activator activity"/>
    <property type="evidence" value="ECO:0007669"/>
    <property type="project" value="TreeGrafter"/>
</dbReference>
<dbReference type="Gene3D" id="2.60.40.1660">
    <property type="entry name" value="Na, k-atpase alpha subunit"/>
    <property type="match status" value="1"/>
</dbReference>
<dbReference type="GO" id="GO:0036376">
    <property type="term" value="P:sodium ion export across plasma membrane"/>
    <property type="evidence" value="ECO:0007669"/>
    <property type="project" value="TreeGrafter"/>
</dbReference>
<dbReference type="InterPro" id="IPR038702">
    <property type="entry name" value="Na/K_ATPase_sub_beta_sf"/>
</dbReference>
<dbReference type="Proteomes" id="UP001153620">
    <property type="component" value="Chromosome 1"/>
</dbReference>
<reference evidence="8" key="2">
    <citation type="submission" date="2022-10" db="EMBL/GenBank/DDBJ databases">
        <authorList>
            <consortium name="ENA_rothamsted_submissions"/>
            <consortium name="culmorum"/>
            <person name="King R."/>
        </authorList>
    </citation>
    <scope>NUCLEOTIDE SEQUENCE</scope>
</reference>
<dbReference type="PANTHER" id="PTHR11523:SF46">
    <property type="entry name" value="SODIUM_POTASSIUM-TRANSPORTING ATPASE SUBUNIT BETA-2"/>
    <property type="match status" value="1"/>
</dbReference>
<dbReference type="PANTHER" id="PTHR11523">
    <property type="entry name" value="SODIUM/POTASSIUM-DEPENDENT ATPASE BETA SUBUNIT"/>
    <property type="match status" value="1"/>
</dbReference>
<feature type="transmembrane region" description="Helical" evidence="7">
    <location>
        <begin position="18"/>
        <end position="36"/>
    </location>
</feature>
<keyword evidence="6 7" id="KW-0472">Membrane</keyword>
<dbReference type="GO" id="GO:0005890">
    <property type="term" value="C:sodium:potassium-exchanging ATPase complex"/>
    <property type="evidence" value="ECO:0007669"/>
    <property type="project" value="InterPro"/>
</dbReference>
<keyword evidence="5 7" id="KW-1133">Transmembrane helix</keyword>
<evidence type="ECO:0000313" key="8">
    <source>
        <dbReference type="EMBL" id="CAG9797079.1"/>
    </source>
</evidence>
<evidence type="ECO:0000256" key="3">
    <source>
        <dbReference type="ARBA" id="ARBA00022692"/>
    </source>
</evidence>
<proteinExistence type="inferred from homology"/>
<keyword evidence="9" id="KW-1185">Reference proteome</keyword>
<dbReference type="AlphaFoldDB" id="A0A9N9RFU9"/>
<evidence type="ECO:0000256" key="1">
    <source>
        <dbReference type="ARBA" id="ARBA00004606"/>
    </source>
</evidence>
<dbReference type="OrthoDB" id="5912413at2759"/>